<evidence type="ECO:0000313" key="7">
    <source>
        <dbReference type="EMBL" id="RWX46108.1"/>
    </source>
</evidence>
<feature type="transmembrane region" description="Helical" evidence="5">
    <location>
        <begin position="121"/>
        <end position="139"/>
    </location>
</feature>
<feature type="domain" description="Methylamine utilisation protein MauE" evidence="6">
    <location>
        <begin position="11"/>
        <end position="138"/>
    </location>
</feature>
<protein>
    <submittedName>
        <fullName evidence="7">Methylamine utilization protein MauE</fullName>
    </submittedName>
</protein>
<keyword evidence="8" id="KW-1185">Reference proteome</keyword>
<dbReference type="InterPro" id="IPR009908">
    <property type="entry name" value="Methylamine_util_MauE"/>
</dbReference>
<evidence type="ECO:0000256" key="3">
    <source>
        <dbReference type="ARBA" id="ARBA00022989"/>
    </source>
</evidence>
<proteinExistence type="predicted"/>
<feature type="transmembrane region" description="Helical" evidence="5">
    <location>
        <begin position="16"/>
        <end position="38"/>
    </location>
</feature>
<accession>A0A3S3RRG8</accession>
<comment type="subcellular location">
    <subcellularLocation>
        <location evidence="1">Membrane</location>
        <topology evidence="1">Multi-pass membrane protein</topology>
    </subcellularLocation>
</comment>
<dbReference type="UniPathway" id="UPA00895"/>
<keyword evidence="2 5" id="KW-0812">Transmembrane</keyword>
<organism evidence="7 8">
    <name type="scientific">Candidatus Electrothrix aarhusensis</name>
    <dbReference type="NCBI Taxonomy" id="1859131"/>
    <lineage>
        <taxon>Bacteria</taxon>
        <taxon>Pseudomonadati</taxon>
        <taxon>Thermodesulfobacteriota</taxon>
        <taxon>Desulfobulbia</taxon>
        <taxon>Desulfobulbales</taxon>
        <taxon>Desulfobulbaceae</taxon>
        <taxon>Candidatus Electrothrix</taxon>
    </lineage>
</organism>
<evidence type="ECO:0000313" key="8">
    <source>
        <dbReference type="Proteomes" id="UP000287853"/>
    </source>
</evidence>
<evidence type="ECO:0000256" key="4">
    <source>
        <dbReference type="ARBA" id="ARBA00023136"/>
    </source>
</evidence>
<evidence type="ECO:0000256" key="5">
    <source>
        <dbReference type="SAM" id="Phobius"/>
    </source>
</evidence>
<name>A0A3S3RRG8_9BACT</name>
<keyword evidence="4 5" id="KW-0472">Membrane</keyword>
<sequence>MLINTVLRRGYHTIRLLISGLFLYAGGSKLFALPSFALTISDYGLVPEGLVLPTAFLLVTAELIAAFALLLDLRGGLTGITLLLILFIAVLLYGIQLGLAVDCGCFGSGDQQHASAQGLHQAVYRDLMMLAGCLFLYWYRWYRLRLYNLGNEPTQPEGISFLNRYLPKQREKINPRKGERNV</sequence>
<gene>
    <name evidence="7" type="ORF">H206_00400</name>
</gene>
<dbReference type="EMBL" id="MTKO01000069">
    <property type="protein sequence ID" value="RWX46108.1"/>
    <property type="molecule type" value="Genomic_DNA"/>
</dbReference>
<dbReference type="GO" id="GO:0030416">
    <property type="term" value="P:methylamine metabolic process"/>
    <property type="evidence" value="ECO:0007669"/>
    <property type="project" value="InterPro"/>
</dbReference>
<dbReference type="Pfam" id="PF07291">
    <property type="entry name" value="MauE"/>
    <property type="match status" value="1"/>
</dbReference>
<evidence type="ECO:0000256" key="2">
    <source>
        <dbReference type="ARBA" id="ARBA00022692"/>
    </source>
</evidence>
<comment type="caution">
    <text evidence="7">The sequence shown here is derived from an EMBL/GenBank/DDBJ whole genome shotgun (WGS) entry which is preliminary data.</text>
</comment>
<reference evidence="7 8" key="1">
    <citation type="submission" date="2017-01" db="EMBL/GenBank/DDBJ databases">
        <title>The cable genome- insights into the physiology and evolution of filamentous bacteria capable of sulfide oxidation via long distance electron transfer.</title>
        <authorList>
            <person name="Schreiber L."/>
            <person name="Bjerg J.T."/>
            <person name="Boggild A."/>
            <person name="Van De Vossenberg J."/>
            <person name="Meysman F."/>
            <person name="Nielsen L.P."/>
            <person name="Schramm A."/>
            <person name="Kjeldsen K.U."/>
        </authorList>
    </citation>
    <scope>NUCLEOTIDE SEQUENCE [LARGE SCALE GENOMIC DNA]</scope>
    <source>
        <strain evidence="7">MCF</strain>
    </source>
</reference>
<keyword evidence="3 5" id="KW-1133">Transmembrane helix</keyword>
<evidence type="ECO:0000256" key="1">
    <source>
        <dbReference type="ARBA" id="ARBA00004141"/>
    </source>
</evidence>
<dbReference type="GO" id="GO:0016020">
    <property type="term" value="C:membrane"/>
    <property type="evidence" value="ECO:0007669"/>
    <property type="project" value="UniProtKB-SubCell"/>
</dbReference>
<evidence type="ECO:0000259" key="6">
    <source>
        <dbReference type="Pfam" id="PF07291"/>
    </source>
</evidence>
<feature type="transmembrane region" description="Helical" evidence="5">
    <location>
        <begin position="50"/>
        <end position="70"/>
    </location>
</feature>
<dbReference type="Proteomes" id="UP000287853">
    <property type="component" value="Unassembled WGS sequence"/>
</dbReference>
<dbReference type="AlphaFoldDB" id="A0A3S3RRG8"/>
<feature type="transmembrane region" description="Helical" evidence="5">
    <location>
        <begin position="82"/>
        <end position="101"/>
    </location>
</feature>